<evidence type="ECO:0000313" key="1">
    <source>
        <dbReference type="EMBL" id="CAD2175478.1"/>
    </source>
</evidence>
<dbReference type="Proteomes" id="UP000580250">
    <property type="component" value="Unassembled WGS sequence"/>
</dbReference>
<organism evidence="1 2">
    <name type="scientific">Meloidogyne enterolobii</name>
    <name type="common">Root-knot nematode worm</name>
    <name type="synonym">Meloidogyne mayaguensis</name>
    <dbReference type="NCBI Taxonomy" id="390850"/>
    <lineage>
        <taxon>Eukaryota</taxon>
        <taxon>Metazoa</taxon>
        <taxon>Ecdysozoa</taxon>
        <taxon>Nematoda</taxon>
        <taxon>Chromadorea</taxon>
        <taxon>Rhabditida</taxon>
        <taxon>Tylenchina</taxon>
        <taxon>Tylenchomorpha</taxon>
        <taxon>Tylenchoidea</taxon>
        <taxon>Meloidogynidae</taxon>
        <taxon>Meloidogyninae</taxon>
        <taxon>Meloidogyne</taxon>
    </lineage>
</organism>
<dbReference type="AlphaFoldDB" id="A0A6V7VM69"/>
<accession>A0A6V7VM69</accession>
<proteinExistence type="predicted"/>
<protein>
    <submittedName>
        <fullName evidence="1">Uncharacterized protein</fullName>
    </submittedName>
</protein>
<comment type="caution">
    <text evidence="1">The sequence shown here is derived from an EMBL/GenBank/DDBJ whole genome shotgun (WGS) entry which is preliminary data.</text>
</comment>
<sequence length="97" mass="10862">MGTVFYNEGLPSYGYELGVDDGIVDALGHLSGKLQNERVQKFLDKFASVNPTVDINLVFPFRSALGNKNVDDLSRKEKQNMRRKLLKMNKSAKKKGA</sequence>
<evidence type="ECO:0000313" key="2">
    <source>
        <dbReference type="Proteomes" id="UP000580250"/>
    </source>
</evidence>
<dbReference type="EMBL" id="CAJEWN010000254">
    <property type="protein sequence ID" value="CAD2175478.1"/>
    <property type="molecule type" value="Genomic_DNA"/>
</dbReference>
<gene>
    <name evidence="1" type="ORF">MENT_LOCUS27205</name>
</gene>
<name>A0A6V7VM69_MELEN</name>
<reference evidence="1 2" key="1">
    <citation type="submission" date="2020-08" db="EMBL/GenBank/DDBJ databases">
        <authorList>
            <person name="Koutsovoulos G."/>
            <person name="Danchin GJ E."/>
        </authorList>
    </citation>
    <scope>NUCLEOTIDE SEQUENCE [LARGE SCALE GENOMIC DNA]</scope>
</reference>